<dbReference type="EMBL" id="CM035433">
    <property type="protein sequence ID" value="KAH7293725.1"/>
    <property type="molecule type" value="Genomic_DNA"/>
</dbReference>
<comment type="caution">
    <text evidence="1">The sequence shown here is derived from an EMBL/GenBank/DDBJ whole genome shotgun (WGS) entry which is preliminary data.</text>
</comment>
<dbReference type="AlphaFoldDB" id="A0A8T2RDV8"/>
<sequence>MLISASCCIRREDAGIEIPAGLVTLLFSDKVCALEAHVIQNQEEILPTHVTLWMAVGIRGKEPNFIPETLKSSHASRVDFMPIELTQVVELSSYLDPVHIMQTLARVCLHVCRCRGKISFCSTELAFSI</sequence>
<name>A0A8T2RDV8_CERRI</name>
<keyword evidence="2" id="KW-1185">Reference proteome</keyword>
<protein>
    <submittedName>
        <fullName evidence="1">Uncharacterized protein</fullName>
    </submittedName>
</protein>
<evidence type="ECO:0000313" key="2">
    <source>
        <dbReference type="Proteomes" id="UP000825935"/>
    </source>
</evidence>
<evidence type="ECO:0000313" key="1">
    <source>
        <dbReference type="EMBL" id="KAH7293725.1"/>
    </source>
</evidence>
<proteinExistence type="predicted"/>
<accession>A0A8T2RDV8</accession>
<dbReference type="Proteomes" id="UP000825935">
    <property type="component" value="Chromosome 28"/>
</dbReference>
<reference evidence="1" key="1">
    <citation type="submission" date="2021-08" db="EMBL/GenBank/DDBJ databases">
        <title>WGS assembly of Ceratopteris richardii.</title>
        <authorList>
            <person name="Marchant D.B."/>
            <person name="Chen G."/>
            <person name="Jenkins J."/>
            <person name="Shu S."/>
            <person name="Leebens-Mack J."/>
            <person name="Grimwood J."/>
            <person name="Schmutz J."/>
            <person name="Soltis P."/>
            <person name="Soltis D."/>
            <person name="Chen Z.-H."/>
        </authorList>
    </citation>
    <scope>NUCLEOTIDE SEQUENCE</scope>
    <source>
        <strain evidence="1">Whitten #5841</strain>
        <tissue evidence="1">Leaf</tissue>
    </source>
</reference>
<gene>
    <name evidence="1" type="ORF">KP509_28G039200</name>
</gene>
<organism evidence="1 2">
    <name type="scientific">Ceratopteris richardii</name>
    <name type="common">Triangle waterfern</name>
    <dbReference type="NCBI Taxonomy" id="49495"/>
    <lineage>
        <taxon>Eukaryota</taxon>
        <taxon>Viridiplantae</taxon>
        <taxon>Streptophyta</taxon>
        <taxon>Embryophyta</taxon>
        <taxon>Tracheophyta</taxon>
        <taxon>Polypodiopsida</taxon>
        <taxon>Polypodiidae</taxon>
        <taxon>Polypodiales</taxon>
        <taxon>Pteridineae</taxon>
        <taxon>Pteridaceae</taxon>
        <taxon>Parkerioideae</taxon>
        <taxon>Ceratopteris</taxon>
    </lineage>
</organism>